<evidence type="ECO:0000256" key="1">
    <source>
        <dbReference type="SAM" id="Coils"/>
    </source>
</evidence>
<feature type="coiled-coil region" evidence="1">
    <location>
        <begin position="463"/>
        <end position="515"/>
    </location>
</feature>
<dbReference type="EMBL" id="BQKE01000002">
    <property type="protein sequence ID" value="GJM63284.1"/>
    <property type="molecule type" value="Genomic_DNA"/>
</dbReference>
<sequence length="528" mass="59680">MFFGVNSLQSAFRLVNGLVFVLAVVMMWYVITFLSKTLEANSEYRSYGEPVSYSCQVIKSDGLEIISLMGFHALVHDEAKVKIVRERMNSTGAQVQLLKQKLGEGLAPEFKEEVEGLERSYATLVSKMEAQYEKPNVEQILLDVTPQINQMAFHINRMGDLNWKLYGAKREGLFRDFEGFRIRFGVILLAFFLSIFLVLFVLHKGIMRLINSIQNHIQILTRGDLPQAFKKASHELNPILMTFNDLIVNLSAVKAFAIEVGKRNFSAPIQVFGDQGELGQALVGMRDSLKKVEAEELQRKWHVEGIAQFEVLLRKQEGDLQQLTDQFLSHLCFFLEASQGTLYGLEQENGPVLKRWSTFAFDRKKFLEGEVFPGHGIVGQCYLDQEAIYLTDVPSDFVQITSGLGGAKPTNVYVAPLIFNEQVIGVLELASFKDIGQEHQAFISRVGESLAATIFNEKNSLDRKQLLEESQRLTNSLRAQEEELRQNTEELLATQEEMGRRIANLENELEQAGKKLPDVSGILIDEQG</sequence>
<dbReference type="Gene3D" id="3.30.450.40">
    <property type="match status" value="1"/>
</dbReference>
<dbReference type="InterPro" id="IPR003018">
    <property type="entry name" value="GAF"/>
</dbReference>
<evidence type="ECO:0000313" key="4">
    <source>
        <dbReference type="EMBL" id="GJM63284.1"/>
    </source>
</evidence>
<dbReference type="SUPFAM" id="SSF55781">
    <property type="entry name" value="GAF domain-like"/>
    <property type="match status" value="1"/>
</dbReference>
<dbReference type="RefSeq" id="WP_338238468.1">
    <property type="nucleotide sequence ID" value="NZ_BQKE01000002.1"/>
</dbReference>
<organism evidence="4 5">
    <name type="scientific">Persicobacter diffluens</name>
    <dbReference type="NCBI Taxonomy" id="981"/>
    <lineage>
        <taxon>Bacteria</taxon>
        <taxon>Pseudomonadati</taxon>
        <taxon>Bacteroidota</taxon>
        <taxon>Cytophagia</taxon>
        <taxon>Cytophagales</taxon>
        <taxon>Persicobacteraceae</taxon>
        <taxon>Persicobacter</taxon>
    </lineage>
</organism>
<feature type="transmembrane region" description="Helical" evidence="2">
    <location>
        <begin position="182"/>
        <end position="202"/>
    </location>
</feature>
<name>A0AAN4W057_9BACT</name>
<comment type="caution">
    <text evidence="4">The sequence shown here is derived from an EMBL/GenBank/DDBJ whole genome shotgun (WGS) entry which is preliminary data.</text>
</comment>
<feature type="transmembrane region" description="Helical" evidence="2">
    <location>
        <begin position="12"/>
        <end position="31"/>
    </location>
</feature>
<dbReference type="InterPro" id="IPR029016">
    <property type="entry name" value="GAF-like_dom_sf"/>
</dbReference>
<protein>
    <recommendedName>
        <fullName evidence="3">GAF domain-containing protein</fullName>
    </recommendedName>
</protein>
<dbReference type="AlphaFoldDB" id="A0AAN4W057"/>
<keyword evidence="2" id="KW-0812">Transmembrane</keyword>
<gene>
    <name evidence="4" type="ORF">PEDI_38360</name>
</gene>
<evidence type="ECO:0000256" key="2">
    <source>
        <dbReference type="SAM" id="Phobius"/>
    </source>
</evidence>
<proteinExistence type="predicted"/>
<keyword evidence="1" id="KW-0175">Coiled coil</keyword>
<accession>A0AAN4W057</accession>
<evidence type="ECO:0000259" key="3">
    <source>
        <dbReference type="Pfam" id="PF13185"/>
    </source>
</evidence>
<dbReference type="Pfam" id="PF13185">
    <property type="entry name" value="GAF_2"/>
    <property type="match status" value="1"/>
</dbReference>
<evidence type="ECO:0000313" key="5">
    <source>
        <dbReference type="Proteomes" id="UP001310022"/>
    </source>
</evidence>
<keyword evidence="2" id="KW-1133">Transmembrane helix</keyword>
<keyword evidence="2" id="KW-0472">Membrane</keyword>
<reference evidence="4 5" key="1">
    <citation type="submission" date="2021-12" db="EMBL/GenBank/DDBJ databases">
        <title>Genome sequencing of bacteria with rrn-lacking chromosome and rrn-plasmid.</title>
        <authorList>
            <person name="Anda M."/>
            <person name="Iwasaki W."/>
        </authorList>
    </citation>
    <scope>NUCLEOTIDE SEQUENCE [LARGE SCALE GENOMIC DNA]</scope>
    <source>
        <strain evidence="4 5">NBRC 15940</strain>
    </source>
</reference>
<keyword evidence="5" id="KW-1185">Reference proteome</keyword>
<feature type="domain" description="GAF" evidence="3">
    <location>
        <begin position="319"/>
        <end position="454"/>
    </location>
</feature>
<dbReference type="Proteomes" id="UP001310022">
    <property type="component" value="Unassembled WGS sequence"/>
</dbReference>